<dbReference type="InterPro" id="IPR019425">
    <property type="entry name" value="7TM_GPCR_serpentine_rcpt_Srt"/>
</dbReference>
<dbReference type="Pfam" id="PF10321">
    <property type="entry name" value="7TM_GPCR_Srt"/>
    <property type="match status" value="1"/>
</dbReference>
<evidence type="ECO:0000256" key="1">
    <source>
        <dbReference type="SAM" id="Phobius"/>
    </source>
</evidence>
<organism evidence="2 3">
    <name type="scientific">Meloidogyne graminicola</name>
    <dbReference type="NCBI Taxonomy" id="189291"/>
    <lineage>
        <taxon>Eukaryota</taxon>
        <taxon>Metazoa</taxon>
        <taxon>Ecdysozoa</taxon>
        <taxon>Nematoda</taxon>
        <taxon>Chromadorea</taxon>
        <taxon>Rhabditida</taxon>
        <taxon>Tylenchina</taxon>
        <taxon>Tylenchomorpha</taxon>
        <taxon>Tylenchoidea</taxon>
        <taxon>Meloidogynidae</taxon>
        <taxon>Meloidogyninae</taxon>
        <taxon>Meloidogyne</taxon>
    </lineage>
</organism>
<dbReference type="OrthoDB" id="5873245at2759"/>
<feature type="transmembrane region" description="Helical" evidence="1">
    <location>
        <begin position="17"/>
        <end position="39"/>
    </location>
</feature>
<feature type="transmembrane region" description="Helical" evidence="1">
    <location>
        <begin position="51"/>
        <end position="76"/>
    </location>
</feature>
<keyword evidence="3" id="KW-1185">Reference proteome</keyword>
<sequence>MYSLWKQQKDGNPCYRILLYCGVMDFGILWSLGILAPILSLNGSIFCTDPLITFITGATNDFFYSCEMIAGVLLALNRCLDILCTEITQMLFDGNKVWIWLGIITIYGLYWLLFINHGISPFIFLCINRTVRNDCILLFYKIYDPSRITQAHGITVLRSVGGGVPIQSGSQRSAAVTKVSPGILPPVVGNRERDRF</sequence>
<evidence type="ECO:0000313" key="3">
    <source>
        <dbReference type="Proteomes" id="UP000605970"/>
    </source>
</evidence>
<evidence type="ECO:0000313" key="2">
    <source>
        <dbReference type="EMBL" id="KAF7634928.1"/>
    </source>
</evidence>
<keyword evidence="1" id="KW-0812">Transmembrane</keyword>
<accession>A0A8S9ZP53</accession>
<dbReference type="Proteomes" id="UP000605970">
    <property type="component" value="Unassembled WGS sequence"/>
</dbReference>
<protein>
    <submittedName>
        <fullName evidence="2">Uncharacterized protein</fullName>
    </submittedName>
</protein>
<dbReference type="SUPFAM" id="SSF81321">
    <property type="entry name" value="Family A G protein-coupled receptor-like"/>
    <property type="match status" value="1"/>
</dbReference>
<keyword evidence="1" id="KW-0472">Membrane</keyword>
<dbReference type="EMBL" id="JABEBT010000049">
    <property type="protein sequence ID" value="KAF7634928.1"/>
    <property type="molecule type" value="Genomic_DNA"/>
</dbReference>
<comment type="caution">
    <text evidence="2">The sequence shown here is derived from an EMBL/GenBank/DDBJ whole genome shotgun (WGS) entry which is preliminary data.</text>
</comment>
<proteinExistence type="predicted"/>
<dbReference type="AlphaFoldDB" id="A0A8S9ZP53"/>
<gene>
    <name evidence="2" type="ORF">Mgra_00005672</name>
</gene>
<dbReference type="PANTHER" id="PTHR23021:SF11">
    <property type="entry name" value="SERPENTINE RECEPTOR, CLASS T"/>
    <property type="match status" value="1"/>
</dbReference>
<name>A0A8S9ZP53_9BILA</name>
<reference evidence="2" key="1">
    <citation type="journal article" date="2020" name="Ecol. Evol.">
        <title>Genome structure and content of the rice root-knot nematode (Meloidogyne graminicola).</title>
        <authorList>
            <person name="Phan N.T."/>
            <person name="Danchin E.G.J."/>
            <person name="Klopp C."/>
            <person name="Perfus-Barbeoch L."/>
            <person name="Kozlowski D.K."/>
            <person name="Koutsovoulos G.D."/>
            <person name="Lopez-Roques C."/>
            <person name="Bouchez O."/>
            <person name="Zahm M."/>
            <person name="Besnard G."/>
            <person name="Bellafiore S."/>
        </authorList>
    </citation>
    <scope>NUCLEOTIDE SEQUENCE</scope>
    <source>
        <strain evidence="2">VN-18</strain>
    </source>
</reference>
<keyword evidence="1" id="KW-1133">Transmembrane helix</keyword>
<feature type="transmembrane region" description="Helical" evidence="1">
    <location>
        <begin position="97"/>
        <end position="119"/>
    </location>
</feature>
<dbReference type="PANTHER" id="PTHR23021">
    <property type="entry name" value="SERPENTINE RECEPTOR, CLASS T"/>
    <property type="match status" value="1"/>
</dbReference>